<feature type="region of interest" description="Disordered" evidence="2">
    <location>
        <begin position="43"/>
        <end position="92"/>
    </location>
</feature>
<sequence>MFGSISNWINTNLPNAIPEVNLPNINMPNINMPNLSTLPNIPELFNNKNKNENSEDASENSVVVENKSNTSESVTEKSNEVSNEGETNEKLNINPMETAKELGNSAKELFGNTTELLGNTTSNLGNMLFSFGKNASNNVMKTATQLKDVIEKKTLIGDFTKENEKFVNEKKLAQRQADASLPPWVGYNEEEKLKEQIMALSTDSRNFMRSPPLGVDFHFDFNLFLPIAMATLEEDPNLKEMRFKLVPGKINEETFWRNYFYRVSLIKQSTQMESLDGQIGETSGKKANETKSQEAIGNNEFVSDSYQDGINEDELKNDLKQLKLDNKKIEDAIEDQDWDKELADELESISAEDLEKEINQMIQ</sequence>
<keyword evidence="5" id="KW-1185">Reference proteome</keyword>
<dbReference type="AlphaFoldDB" id="A0A813W7N1"/>
<dbReference type="GO" id="GO:0005794">
    <property type="term" value="C:Golgi apparatus"/>
    <property type="evidence" value="ECO:0007669"/>
    <property type="project" value="TreeGrafter"/>
</dbReference>
<comment type="caution">
    <text evidence="4">The sequence shown here is derived from an EMBL/GenBank/DDBJ whole genome shotgun (WGS) entry which is preliminary data.</text>
</comment>
<dbReference type="EMBL" id="CAJNOC010001310">
    <property type="protein sequence ID" value="CAF0853581.1"/>
    <property type="molecule type" value="Genomic_DNA"/>
</dbReference>
<reference evidence="4" key="1">
    <citation type="submission" date="2021-02" db="EMBL/GenBank/DDBJ databases">
        <authorList>
            <person name="Nowell W R."/>
        </authorList>
    </citation>
    <scope>NUCLEOTIDE SEQUENCE</scope>
    <source>
        <strain evidence="4">Ploen Becks lab</strain>
    </source>
</reference>
<dbReference type="PANTHER" id="PTHR16019">
    <property type="entry name" value="SYNAPSE-ASSOCIATED PROTEIN"/>
    <property type="match status" value="1"/>
</dbReference>
<evidence type="ECO:0000256" key="2">
    <source>
        <dbReference type="SAM" id="MobiDB-lite"/>
    </source>
</evidence>
<dbReference type="Gene3D" id="1.10.3970.10">
    <property type="entry name" value="BSD domain"/>
    <property type="match status" value="1"/>
</dbReference>
<name>A0A813W7N1_9BILA</name>
<dbReference type="SMART" id="SM00751">
    <property type="entry name" value="BSD"/>
    <property type="match status" value="1"/>
</dbReference>
<dbReference type="InterPro" id="IPR035925">
    <property type="entry name" value="BSD_dom_sf"/>
</dbReference>
<feature type="coiled-coil region" evidence="1">
    <location>
        <begin position="312"/>
        <end position="339"/>
    </location>
</feature>
<evidence type="ECO:0000256" key="1">
    <source>
        <dbReference type="SAM" id="Coils"/>
    </source>
</evidence>
<dbReference type="SUPFAM" id="SSF140383">
    <property type="entry name" value="BSD domain-like"/>
    <property type="match status" value="1"/>
</dbReference>
<evidence type="ECO:0000259" key="3">
    <source>
        <dbReference type="PROSITE" id="PS50858"/>
    </source>
</evidence>
<feature type="domain" description="BSD" evidence="3">
    <location>
        <begin position="227"/>
        <end position="267"/>
    </location>
</feature>
<gene>
    <name evidence="4" type="ORF">OXX778_LOCUS9077</name>
</gene>
<keyword evidence="1" id="KW-0175">Coiled coil</keyword>
<dbReference type="PROSITE" id="PS50858">
    <property type="entry name" value="BSD"/>
    <property type="match status" value="1"/>
</dbReference>
<accession>A0A813W7N1</accession>
<dbReference type="InterPro" id="IPR051494">
    <property type="entry name" value="BSD_domain-containing"/>
</dbReference>
<proteinExistence type="predicted"/>
<dbReference type="Pfam" id="PF03909">
    <property type="entry name" value="BSD"/>
    <property type="match status" value="1"/>
</dbReference>
<evidence type="ECO:0000313" key="4">
    <source>
        <dbReference type="EMBL" id="CAF0853581.1"/>
    </source>
</evidence>
<dbReference type="InterPro" id="IPR005607">
    <property type="entry name" value="BSD_dom"/>
</dbReference>
<dbReference type="GO" id="GO:0048172">
    <property type="term" value="P:regulation of short-term neuronal synaptic plasticity"/>
    <property type="evidence" value="ECO:0007669"/>
    <property type="project" value="TreeGrafter"/>
</dbReference>
<feature type="compositionally biased region" description="Polar residues" evidence="2">
    <location>
        <begin position="59"/>
        <end position="73"/>
    </location>
</feature>
<evidence type="ECO:0000313" key="5">
    <source>
        <dbReference type="Proteomes" id="UP000663879"/>
    </source>
</evidence>
<dbReference type="GO" id="GO:0005634">
    <property type="term" value="C:nucleus"/>
    <property type="evidence" value="ECO:0007669"/>
    <property type="project" value="TreeGrafter"/>
</dbReference>
<protein>
    <recommendedName>
        <fullName evidence="3">BSD domain-containing protein</fullName>
    </recommendedName>
</protein>
<dbReference type="GO" id="GO:0045202">
    <property type="term" value="C:synapse"/>
    <property type="evidence" value="ECO:0007669"/>
    <property type="project" value="TreeGrafter"/>
</dbReference>
<dbReference type="OrthoDB" id="47923at2759"/>
<dbReference type="GO" id="GO:0038203">
    <property type="term" value="P:TORC2 signaling"/>
    <property type="evidence" value="ECO:0007669"/>
    <property type="project" value="TreeGrafter"/>
</dbReference>
<dbReference type="Proteomes" id="UP000663879">
    <property type="component" value="Unassembled WGS sequence"/>
</dbReference>
<dbReference type="PANTHER" id="PTHR16019:SF6">
    <property type="entry name" value="SYNAPSE-ASSOCIATED PROTEIN 1"/>
    <property type="match status" value="1"/>
</dbReference>
<organism evidence="4 5">
    <name type="scientific">Brachionus calyciflorus</name>
    <dbReference type="NCBI Taxonomy" id="104777"/>
    <lineage>
        <taxon>Eukaryota</taxon>
        <taxon>Metazoa</taxon>
        <taxon>Spiralia</taxon>
        <taxon>Gnathifera</taxon>
        <taxon>Rotifera</taxon>
        <taxon>Eurotatoria</taxon>
        <taxon>Monogononta</taxon>
        <taxon>Pseudotrocha</taxon>
        <taxon>Ploima</taxon>
        <taxon>Brachionidae</taxon>
        <taxon>Brachionus</taxon>
    </lineage>
</organism>